<dbReference type="Pfam" id="PF00270">
    <property type="entry name" value="DEAD"/>
    <property type="match status" value="1"/>
</dbReference>
<evidence type="ECO:0000259" key="1">
    <source>
        <dbReference type="PROSITE" id="PS51192"/>
    </source>
</evidence>
<reference evidence="3" key="1">
    <citation type="submission" date="2014-04" db="EMBL/GenBank/DDBJ databases">
        <authorList>
            <person name="Wei Y."/>
            <person name="Huang G."/>
            <person name="Cheng X."/>
        </authorList>
    </citation>
    <scope>NUCLEOTIDE SEQUENCE [LARGE SCALE GENOMIC DNA]</scope>
</reference>
<dbReference type="Gene3D" id="3.40.50.300">
    <property type="entry name" value="P-loop containing nucleotide triphosphate hydrolases"/>
    <property type="match status" value="2"/>
</dbReference>
<keyword evidence="2" id="KW-0547">Nucleotide-binding</keyword>
<dbReference type="GO" id="GO:0003676">
    <property type="term" value="F:nucleic acid binding"/>
    <property type="evidence" value="ECO:0007669"/>
    <property type="project" value="InterPro"/>
</dbReference>
<sequence>MLKYALPLYPIAESTDESWSYEHLDKLTTYAEFNETQLLYSEDDDRDRNNETRKPMPHQILVANYTTPRSPIDGIIVIHGVGTGKTLTAILAMINNITAGHDQGMKRGLVLTPNRAVMNSFRNELNCYYRSRFSDRHLNDFEIERYLSKTFFFNTITAFANTVSRTSDVVLHKEWNATFVVIDEAHDLSVQGVDYPKINGFLKLLTSRKVLLLTATPMRNNLSDLVPLHNLLMKLSTHDITIEQFNRDLVTRENCAEYVCARESPTEYFLRKFAGLVSYLPSIVDVNEVDIVNVGERGLYGLRNTVIVVHDMSDVMSATYHYAGAGERSDRDVALLRQRQICRFVFPDGTYGAEGYATWMDNKTGRPKRKFLDRLRGGTGTSRENILKNVAKCSPRYAWMAKSVIDAAERGEKSMVYDDLVTGSGLLVFAAVLEALGLERGYGRGARSFLCLTREVMTVPSIVSALKIFNDRKNVKGANVAIILGSRVIAEGITLKDVIHEHVVAHWNDAETEQIIGRGIRYQSHAYTIADWGSDAKPNVFVYRHATTDSRKKNIKTVDILMYATSEAKRKNIDGALRALSSVALTCRDSNNTFVKSVYRGRYTGRNITNDNTIPLDAPRVTKSFIAQLDRLFDYRNQNVVVKVDSLLKMFDIDPNSTYSLELLFVIMNTIQKHGQLDVDKYIDCNGQYISISRCVDEFRQRPTFVYPFVLDNVSLYGLDAYRDTLAKDIISPLILLDAERHTGGLYPMTRLPVIVIQGLLELAISSQGTKDPYDTLNKMIQYYGTSTDDDNDIRAAVWLATTTGDDSGYRILTKHSGSWVSCPSTMVPFVQAMKSSKEVQLNNDMLAKNLKYYGVTHPSTDDFCIKTVSQNTPTNRRCVMTGRKCVTWSGGKLKELARDIGIDTGDPSSVQNRKAICYNIRSKLEELGAVITDVTCGVQAKRK</sequence>
<dbReference type="SMART" id="SM00487">
    <property type="entry name" value="DEXDc"/>
    <property type="match status" value="1"/>
</dbReference>
<keyword evidence="2" id="KW-0378">Hydrolase</keyword>
<organism evidence="2 3">
    <name type="scientific">Heliothis virescens ascovirus 3f</name>
    <dbReference type="NCBI Taxonomy" id="328614"/>
    <lineage>
        <taxon>Viruses</taxon>
        <taxon>Varidnaviria</taxon>
        <taxon>Bamfordvirae</taxon>
        <taxon>Nucleocytoviricota</taxon>
        <taxon>Megaviricetes</taxon>
        <taxon>Pimascovirales</taxon>
        <taxon>Pimascovirales incertae sedis</taxon>
        <taxon>Ascoviridae</taxon>
        <taxon>Ascovirus</taxon>
        <taxon>Ascovirus hvav3a</taxon>
    </lineage>
</organism>
<feature type="domain" description="Helicase ATP-binding" evidence="1">
    <location>
        <begin position="66"/>
        <end position="235"/>
    </location>
</feature>
<dbReference type="GeneID" id="41900616"/>
<dbReference type="GO" id="GO:0004386">
    <property type="term" value="F:helicase activity"/>
    <property type="evidence" value="ECO:0007669"/>
    <property type="project" value="UniProtKB-KW"/>
</dbReference>
<evidence type="ECO:0000313" key="3">
    <source>
        <dbReference type="Proteomes" id="UP000232922"/>
    </source>
</evidence>
<protein>
    <submittedName>
        <fullName evidence="2">DEAD-like helicase</fullName>
    </submittedName>
</protein>
<dbReference type="KEGG" id="vg:41900616"/>
<accession>A0A171PVB1</accession>
<keyword evidence="2" id="KW-0347">Helicase</keyword>
<dbReference type="RefSeq" id="YP_009701480.1">
    <property type="nucleotide sequence ID" value="NC_044938.1"/>
</dbReference>
<name>A0A171PVB1_9VIRU</name>
<dbReference type="InterPro" id="IPR027417">
    <property type="entry name" value="P-loop_NTPase"/>
</dbReference>
<keyword evidence="2" id="KW-0067">ATP-binding</keyword>
<dbReference type="Proteomes" id="UP000232922">
    <property type="component" value="Genome"/>
</dbReference>
<proteinExistence type="predicted"/>
<dbReference type="EMBL" id="KJ755191">
    <property type="protein sequence ID" value="AJP08980.1"/>
    <property type="molecule type" value="Genomic_DNA"/>
</dbReference>
<dbReference type="SUPFAM" id="SSF52540">
    <property type="entry name" value="P-loop containing nucleoside triphosphate hydrolases"/>
    <property type="match status" value="2"/>
</dbReference>
<dbReference type="InterPro" id="IPR014001">
    <property type="entry name" value="Helicase_ATP-bd"/>
</dbReference>
<dbReference type="PROSITE" id="PS51192">
    <property type="entry name" value="HELICASE_ATP_BIND_1"/>
    <property type="match status" value="1"/>
</dbReference>
<dbReference type="GO" id="GO:0005524">
    <property type="term" value="F:ATP binding"/>
    <property type="evidence" value="ECO:0007669"/>
    <property type="project" value="InterPro"/>
</dbReference>
<dbReference type="InterPro" id="IPR011545">
    <property type="entry name" value="DEAD/DEAH_box_helicase_dom"/>
</dbReference>
<evidence type="ECO:0000313" key="2">
    <source>
        <dbReference type="EMBL" id="AJP08980.1"/>
    </source>
</evidence>